<dbReference type="AlphaFoldDB" id="A0A1G1X5D7"/>
<gene>
    <name evidence="1" type="ORF">A3D99_00975</name>
</gene>
<evidence type="ECO:0000313" key="1">
    <source>
        <dbReference type="EMBL" id="OGY35228.1"/>
    </source>
</evidence>
<accession>A0A1G1X5D7</accession>
<sequence length="366" mass="42659">MATYQYLQLEQHYIDIYDSGTIDYCRRFEKGFQAKVDKLLPKKRPTTTKKSQEHPGGVVAVALYFYSGERAVKKEETIQKWMQEDQARDEKLATAEPPNNILCSSCGKAMTCETKDLYHAYEFPLRVLFLFRCQPCNKGRGVFDDGKEWKMPKKVCPKCSAVLQEKNSRNNKAIITLYTCLNCPYKEKEVFTLSSPPQKEEPEDPYFERDRARFCFTKEQTSHYADFTIKLENVTKMFGESKKLDKHKDVYDAADQLQKLTIDQLEKTLITVMTKNGYIKLELGKPEIDKYVIIPFTVRDAKPDREHRSSEIDLRRLLRTTLEPTSWRLVHDGVSYRLGILSGSLKGYEQEEDLVRLVEQRKTPRP</sequence>
<evidence type="ECO:0000313" key="2">
    <source>
        <dbReference type="Proteomes" id="UP000177528"/>
    </source>
</evidence>
<name>A0A1G1X5D7_9BACT</name>
<comment type="caution">
    <text evidence="1">The sequence shown here is derived from an EMBL/GenBank/DDBJ whole genome shotgun (WGS) entry which is preliminary data.</text>
</comment>
<reference evidence="1 2" key="1">
    <citation type="journal article" date="2016" name="Nat. Commun.">
        <title>Thousands of microbial genomes shed light on interconnected biogeochemical processes in an aquifer system.</title>
        <authorList>
            <person name="Anantharaman K."/>
            <person name="Brown C.T."/>
            <person name="Hug L.A."/>
            <person name="Sharon I."/>
            <person name="Castelle C.J."/>
            <person name="Probst A.J."/>
            <person name="Thomas B.C."/>
            <person name="Singh A."/>
            <person name="Wilkins M.J."/>
            <person name="Karaoz U."/>
            <person name="Brodie E.L."/>
            <person name="Williams K.H."/>
            <person name="Hubbard S.S."/>
            <person name="Banfield J.F."/>
        </authorList>
    </citation>
    <scope>NUCLEOTIDE SEQUENCE [LARGE SCALE GENOMIC DNA]</scope>
</reference>
<dbReference type="Proteomes" id="UP000177528">
    <property type="component" value="Unassembled WGS sequence"/>
</dbReference>
<dbReference type="EMBL" id="MHHR01000002">
    <property type="protein sequence ID" value="OGY35228.1"/>
    <property type="molecule type" value="Genomic_DNA"/>
</dbReference>
<proteinExistence type="predicted"/>
<organism evidence="1 2">
    <name type="scientific">Candidatus Andersenbacteria bacterium RIFCSPHIGHO2_12_FULL_45_11</name>
    <dbReference type="NCBI Taxonomy" id="1797281"/>
    <lineage>
        <taxon>Bacteria</taxon>
        <taxon>Candidatus Anderseniibacteriota</taxon>
    </lineage>
</organism>
<protein>
    <submittedName>
        <fullName evidence="1">Uncharacterized protein</fullName>
    </submittedName>
</protein>